<dbReference type="Gene3D" id="1.20.58.430">
    <property type="entry name" value="Type IV secretion system, VirB5-domain"/>
    <property type="match status" value="1"/>
</dbReference>
<dbReference type="SUPFAM" id="SSF101082">
    <property type="entry name" value="Typo IV secretion system protein TraC"/>
    <property type="match status" value="1"/>
</dbReference>
<dbReference type="CDD" id="cd14262">
    <property type="entry name" value="VirB5_like"/>
    <property type="match status" value="1"/>
</dbReference>
<dbReference type="EMBL" id="JACIFE010000001">
    <property type="protein sequence ID" value="MBB4075783.1"/>
    <property type="molecule type" value="Genomic_DNA"/>
</dbReference>
<dbReference type="RefSeq" id="WP_183193429.1">
    <property type="nucleotide sequence ID" value="NZ_JACIFE010000001.1"/>
</dbReference>
<feature type="region of interest" description="Disordered" evidence="1">
    <location>
        <begin position="45"/>
        <end position="66"/>
    </location>
</feature>
<dbReference type="InterPro" id="IPR014158">
    <property type="entry name" value="T4SS_VirB5"/>
</dbReference>
<feature type="compositionally biased region" description="Low complexity" evidence="1">
    <location>
        <begin position="47"/>
        <end position="61"/>
    </location>
</feature>
<dbReference type="AlphaFoldDB" id="A0A840DVT3"/>
<keyword evidence="4" id="KW-1185">Reference proteome</keyword>
<evidence type="ECO:0000256" key="1">
    <source>
        <dbReference type="SAM" id="MobiDB-lite"/>
    </source>
</evidence>
<protein>
    <submittedName>
        <fullName evidence="3">Type IV secretion system protein VirB5</fullName>
    </submittedName>
</protein>
<accession>A0A840DVT3</accession>
<keyword evidence="2" id="KW-0732">Signal</keyword>
<evidence type="ECO:0000313" key="4">
    <source>
        <dbReference type="Proteomes" id="UP000585970"/>
    </source>
</evidence>
<evidence type="ECO:0000256" key="2">
    <source>
        <dbReference type="SAM" id="SignalP"/>
    </source>
</evidence>
<name>A0A840DVT3_9HYPH</name>
<feature type="chain" id="PRO_5032452666" evidence="2">
    <location>
        <begin position="23"/>
        <end position="260"/>
    </location>
</feature>
<dbReference type="Pfam" id="PF07996">
    <property type="entry name" value="T4SS"/>
    <property type="match status" value="1"/>
</dbReference>
<feature type="signal peptide" evidence="2">
    <location>
        <begin position="1"/>
        <end position="22"/>
    </location>
</feature>
<proteinExistence type="predicted"/>
<comment type="caution">
    <text evidence="3">The sequence shown here is derived from an EMBL/GenBank/DDBJ whole genome shotgun (WGS) entry which is preliminary data.</text>
</comment>
<sequence>MKKVIIAITTTAILGIPSSAMAWSWGAGAADLSASVSTAWPNWGWGSSSNTSKPKSPSPKKNLPKIPPVTPLIDILKKQLEETKKVHKSITGSNKFDLKKLTNTQTNNSSFFLKNPENIYNESNNSDISTSVANITQAENTLTSLQESRNAIDKRIQYATVVDKAVSLKTFREADYRFQRIEELLNEINTTKDLKSVAELQAHIIGMLAKIQNETTKLQMVSYSRNAEQALINQQKQKRNAKILNSNNKKMPTIRYMRST</sequence>
<dbReference type="Proteomes" id="UP000585970">
    <property type="component" value="Unassembled WGS sequence"/>
</dbReference>
<evidence type="ECO:0000313" key="3">
    <source>
        <dbReference type="EMBL" id="MBB4075783.1"/>
    </source>
</evidence>
<gene>
    <name evidence="3" type="ORF">GGR08_000064</name>
</gene>
<reference evidence="3 4" key="1">
    <citation type="submission" date="2020-08" db="EMBL/GenBank/DDBJ databases">
        <title>Genomic Encyclopedia of Type Strains, Phase IV (KMG-IV): sequencing the most valuable type-strain genomes for metagenomic binning, comparative biology and taxonomic classification.</title>
        <authorList>
            <person name="Goeker M."/>
        </authorList>
    </citation>
    <scope>NUCLEOTIDE SEQUENCE [LARGE SCALE GENOMIC DNA]</scope>
    <source>
        <strain evidence="3 4">DSM 100694</strain>
    </source>
</reference>
<organism evidence="3 4">
    <name type="scientific">Bartonella fuyuanensis</name>
    <dbReference type="NCBI Taxonomy" id="1460968"/>
    <lineage>
        <taxon>Bacteria</taxon>
        <taxon>Pseudomonadati</taxon>
        <taxon>Pseudomonadota</taxon>
        <taxon>Alphaproteobacteria</taxon>
        <taxon>Hyphomicrobiales</taxon>
        <taxon>Bartonellaceae</taxon>
        <taxon>Bartonella</taxon>
    </lineage>
</organism>
<dbReference type="InterPro" id="IPR023220">
    <property type="entry name" value="T4SS_VirB5-domain"/>
</dbReference>